<feature type="compositionally biased region" description="Gly residues" evidence="7">
    <location>
        <begin position="208"/>
        <end position="221"/>
    </location>
</feature>
<dbReference type="GO" id="GO:0007018">
    <property type="term" value="P:microtubule-based movement"/>
    <property type="evidence" value="ECO:0007669"/>
    <property type="project" value="InterPro"/>
</dbReference>
<evidence type="ECO:0000259" key="8">
    <source>
        <dbReference type="PROSITE" id="PS50067"/>
    </source>
</evidence>
<feature type="region of interest" description="Disordered" evidence="7">
    <location>
        <begin position="467"/>
        <end position="524"/>
    </location>
</feature>
<feature type="region of interest" description="Disordered" evidence="7">
    <location>
        <begin position="316"/>
        <end position="360"/>
    </location>
</feature>
<accession>A0A5A8ECE3</accession>
<evidence type="ECO:0000256" key="1">
    <source>
        <dbReference type="ARBA" id="ARBA00022741"/>
    </source>
</evidence>
<dbReference type="GO" id="GO:0005874">
    <property type="term" value="C:microtubule"/>
    <property type="evidence" value="ECO:0007669"/>
    <property type="project" value="UniProtKB-KW"/>
</dbReference>
<dbReference type="Proteomes" id="UP000322899">
    <property type="component" value="Unassembled WGS sequence"/>
</dbReference>
<dbReference type="InterPro" id="IPR027640">
    <property type="entry name" value="Kinesin-like_fam"/>
</dbReference>
<dbReference type="InterPro" id="IPR036961">
    <property type="entry name" value="Kinesin_motor_dom_sf"/>
</dbReference>
<dbReference type="InterPro" id="IPR001752">
    <property type="entry name" value="Kinesin_motor_dom"/>
</dbReference>
<feature type="region of interest" description="Disordered" evidence="7">
    <location>
        <begin position="175"/>
        <end position="242"/>
    </location>
</feature>
<dbReference type="PANTHER" id="PTHR47968">
    <property type="entry name" value="CENTROMERE PROTEIN E"/>
    <property type="match status" value="1"/>
</dbReference>
<feature type="region of interest" description="Disordered" evidence="7">
    <location>
        <begin position="426"/>
        <end position="448"/>
    </location>
</feature>
<dbReference type="PANTHER" id="PTHR47968:SF75">
    <property type="entry name" value="CENTROMERE-ASSOCIATED PROTEIN E"/>
    <property type="match status" value="1"/>
</dbReference>
<dbReference type="PROSITE" id="PS50067">
    <property type="entry name" value="KINESIN_MOTOR_2"/>
    <property type="match status" value="1"/>
</dbReference>
<dbReference type="AlphaFoldDB" id="A0A5A8ECE3"/>
<dbReference type="SUPFAM" id="SSF52540">
    <property type="entry name" value="P-loop containing nucleoside triphosphate hydrolases"/>
    <property type="match status" value="1"/>
</dbReference>
<dbReference type="InterPro" id="IPR019821">
    <property type="entry name" value="Kinesin_motor_CS"/>
</dbReference>
<protein>
    <recommendedName>
        <fullName evidence="6">Kinesin-like protein</fullName>
    </recommendedName>
</protein>
<evidence type="ECO:0000256" key="5">
    <source>
        <dbReference type="PROSITE-ProRule" id="PRU00283"/>
    </source>
</evidence>
<evidence type="ECO:0000313" key="10">
    <source>
        <dbReference type="Proteomes" id="UP000322899"/>
    </source>
</evidence>
<keyword evidence="4 5" id="KW-0505">Motor protein</keyword>
<keyword evidence="3" id="KW-0175">Coiled coil</keyword>
<feature type="compositionally biased region" description="Low complexity" evidence="7">
    <location>
        <begin position="197"/>
        <end position="207"/>
    </location>
</feature>
<feature type="binding site" evidence="5">
    <location>
        <begin position="96"/>
        <end position="103"/>
    </location>
    <ligand>
        <name>ATP</name>
        <dbReference type="ChEBI" id="CHEBI:30616"/>
    </ligand>
</feature>
<dbReference type="Pfam" id="PF00225">
    <property type="entry name" value="Kinesin"/>
    <property type="match status" value="3"/>
</dbReference>
<sequence>MSSPAQRRDADDFQRVAVFLRIRPLLAPELQAGVKAANWQYNASSVLVDDGLSRRQHDFDGVFGPGAANTSVYERLAAPVVRRVLAGYNGTVFAYGQTGSGKTHSMLGPTHAMGEAAAEAARAGDGRLPDSAGVIPRALADVFRAVAASRRREYLLRVSYMEVYLEEINDLLRDVPGTRPEFDAKGSSTPRPSTPRAAAQGLAAAGSGSSGGGGGSAGGGGSERELASGAAGGSGSAVGGSAGRNLKIVADDSARGCEIEGLREEVVTSLAAALRLVRRGESVRHYGSHSMNSASSRSHTVFRLTVESRPIAAAAWRSGGSAGGSAGGEGWSDDDGGDARPPGQLDITDASAAGQDDQGGWRRIGAAASPAAGVRVSVLNLVDLAGSERQEHTGATGARLKEGAAINKSLSSLTLVLSRLAKQARREQRRAMAGGSAGRALRRGGSGGSVHAGSVLASDLSDASEARSAFTADDDDDVDDGDVDAGGADGPLDSVPTSRDGASAPLAEAVSPVERCAEHEVRRS</sequence>
<evidence type="ECO:0000256" key="7">
    <source>
        <dbReference type="SAM" id="MobiDB-lite"/>
    </source>
</evidence>
<dbReference type="PROSITE" id="PS00411">
    <property type="entry name" value="KINESIN_MOTOR_1"/>
    <property type="match status" value="1"/>
</dbReference>
<dbReference type="InterPro" id="IPR027417">
    <property type="entry name" value="P-loop_NTPase"/>
</dbReference>
<feature type="compositionally biased region" description="Gly residues" evidence="7">
    <location>
        <begin position="230"/>
        <end position="242"/>
    </location>
</feature>
<dbReference type="GO" id="GO:0005524">
    <property type="term" value="F:ATP binding"/>
    <property type="evidence" value="ECO:0007669"/>
    <property type="project" value="UniProtKB-UniRule"/>
</dbReference>
<name>A0A5A8ECE3_CAFRO</name>
<organism evidence="9 10">
    <name type="scientific">Cafeteria roenbergensis</name>
    <name type="common">Marine flagellate</name>
    <dbReference type="NCBI Taxonomy" id="33653"/>
    <lineage>
        <taxon>Eukaryota</taxon>
        <taxon>Sar</taxon>
        <taxon>Stramenopiles</taxon>
        <taxon>Bigyra</taxon>
        <taxon>Opalozoa</taxon>
        <taxon>Bicosoecida</taxon>
        <taxon>Cafeteriaceae</taxon>
        <taxon>Cafeteria</taxon>
    </lineage>
</organism>
<proteinExistence type="inferred from homology"/>
<keyword evidence="1 5" id="KW-0547">Nucleotide-binding</keyword>
<reference evidence="9 10" key="1">
    <citation type="submission" date="2019-07" db="EMBL/GenBank/DDBJ databases">
        <title>Genomes of Cafeteria roenbergensis.</title>
        <authorList>
            <person name="Fischer M.G."/>
            <person name="Hackl T."/>
            <person name="Roman M."/>
        </authorList>
    </citation>
    <scope>NUCLEOTIDE SEQUENCE [LARGE SCALE GENOMIC DNA]</scope>
    <source>
        <strain evidence="9 10">E4-10P</strain>
    </source>
</reference>
<dbReference type="PRINTS" id="PR00380">
    <property type="entry name" value="KINESINHEAVY"/>
</dbReference>
<evidence type="ECO:0000256" key="4">
    <source>
        <dbReference type="ARBA" id="ARBA00023175"/>
    </source>
</evidence>
<dbReference type="GO" id="GO:0008017">
    <property type="term" value="F:microtubule binding"/>
    <property type="evidence" value="ECO:0007669"/>
    <property type="project" value="InterPro"/>
</dbReference>
<comment type="similarity">
    <text evidence="5 6">Belongs to the TRAFAC class myosin-kinesin ATPase superfamily. Kinesin family.</text>
</comment>
<evidence type="ECO:0000256" key="3">
    <source>
        <dbReference type="ARBA" id="ARBA00023054"/>
    </source>
</evidence>
<dbReference type="SMART" id="SM00129">
    <property type="entry name" value="KISc"/>
    <property type="match status" value="1"/>
</dbReference>
<feature type="domain" description="Kinesin motor" evidence="8">
    <location>
        <begin position="15"/>
        <end position="524"/>
    </location>
</feature>
<keyword evidence="2 5" id="KW-0067">ATP-binding</keyword>
<feature type="compositionally biased region" description="Gly residues" evidence="7">
    <location>
        <begin position="320"/>
        <end position="330"/>
    </location>
</feature>
<keyword evidence="6" id="KW-0493">Microtubule</keyword>
<evidence type="ECO:0000313" key="9">
    <source>
        <dbReference type="EMBL" id="KAA0173551.1"/>
    </source>
</evidence>
<feature type="compositionally biased region" description="Acidic residues" evidence="7">
    <location>
        <begin position="472"/>
        <end position="483"/>
    </location>
</feature>
<dbReference type="Gene3D" id="3.40.850.10">
    <property type="entry name" value="Kinesin motor domain"/>
    <property type="match status" value="1"/>
</dbReference>
<evidence type="ECO:0000256" key="6">
    <source>
        <dbReference type="RuleBase" id="RU000394"/>
    </source>
</evidence>
<dbReference type="OrthoDB" id="3176171at2759"/>
<evidence type="ECO:0000256" key="2">
    <source>
        <dbReference type="ARBA" id="ARBA00022840"/>
    </source>
</evidence>
<dbReference type="EMBL" id="VLTO01000031">
    <property type="protein sequence ID" value="KAA0173551.1"/>
    <property type="molecule type" value="Genomic_DNA"/>
</dbReference>
<feature type="compositionally biased region" description="Basic and acidic residues" evidence="7">
    <location>
        <begin position="515"/>
        <end position="524"/>
    </location>
</feature>
<gene>
    <name evidence="9" type="ORF">FNF27_04887</name>
</gene>
<comment type="caution">
    <text evidence="9">The sequence shown here is derived from an EMBL/GenBank/DDBJ whole genome shotgun (WGS) entry which is preliminary data.</text>
</comment>
<dbReference type="GO" id="GO:0003777">
    <property type="term" value="F:microtubule motor activity"/>
    <property type="evidence" value="ECO:0007669"/>
    <property type="project" value="InterPro"/>
</dbReference>